<sequence length="297" mass="33667">MEFRKLTEHVNYFDGVVNIGYVQSGDTGLLIDAGIDDSTVKKAVRYLRENEFPLTHLFLTHAHADHYGGAAFLRKKYGVITIAPKFEAAIMENPAIEPLYLSSGNDPLPETRNKFLEGPPVKIDRVVEEGTVQIGEVEARMITFPGHSYNQGGLVIDNILFAADSYFGPEYIHKHKIPYITDSSFHEASLHKLLDLKVLGAVPGHGVFEQDFKKTVRTNLDYYEKLTEYMKEWIRKHGEVSHEELVAGMCRTYGVETQHVSAWLLYRTAVTAFANGLMRNGEVTSFLKDYRLFFSLK</sequence>
<dbReference type="EMBL" id="FNOS01000001">
    <property type="protein sequence ID" value="SDX44557.1"/>
    <property type="molecule type" value="Genomic_DNA"/>
</dbReference>
<accession>A0A1H3BRS3</accession>
<organism evidence="2 3">
    <name type="scientific">Salimicrobium album</name>
    <dbReference type="NCBI Taxonomy" id="50717"/>
    <lineage>
        <taxon>Bacteria</taxon>
        <taxon>Bacillati</taxon>
        <taxon>Bacillota</taxon>
        <taxon>Bacilli</taxon>
        <taxon>Bacillales</taxon>
        <taxon>Bacillaceae</taxon>
        <taxon>Salimicrobium</taxon>
    </lineage>
</organism>
<dbReference type="InterPro" id="IPR036866">
    <property type="entry name" value="RibonucZ/Hydroxyglut_hydro"/>
</dbReference>
<dbReference type="SUPFAM" id="SSF56281">
    <property type="entry name" value="Metallo-hydrolase/oxidoreductase"/>
    <property type="match status" value="1"/>
</dbReference>
<keyword evidence="3" id="KW-1185">Reference proteome</keyword>
<dbReference type="PANTHER" id="PTHR42951:SF14">
    <property type="entry name" value="METALLO-BETA-LACTAMASE SUPERFAMILY PROTEIN"/>
    <property type="match status" value="1"/>
</dbReference>
<feature type="domain" description="Metallo-beta-lactamase" evidence="1">
    <location>
        <begin position="16"/>
        <end position="205"/>
    </location>
</feature>
<protein>
    <submittedName>
        <fullName evidence="2">Glyoxylase, beta-lactamase superfamily II</fullName>
    </submittedName>
</protein>
<dbReference type="Gene3D" id="3.60.15.10">
    <property type="entry name" value="Ribonuclease Z/Hydroxyacylglutathione hydrolase-like"/>
    <property type="match status" value="1"/>
</dbReference>
<dbReference type="SMART" id="SM00849">
    <property type="entry name" value="Lactamase_B"/>
    <property type="match status" value="1"/>
</dbReference>
<gene>
    <name evidence="2" type="ORF">SAMN04488081_0542</name>
</gene>
<comment type="caution">
    <text evidence="2">The sequence shown here is derived from an EMBL/GenBank/DDBJ whole genome shotgun (WGS) entry which is preliminary data.</text>
</comment>
<dbReference type="Proteomes" id="UP000198647">
    <property type="component" value="Unassembled WGS sequence"/>
</dbReference>
<dbReference type="PANTHER" id="PTHR42951">
    <property type="entry name" value="METALLO-BETA-LACTAMASE DOMAIN-CONTAINING"/>
    <property type="match status" value="1"/>
</dbReference>
<proteinExistence type="predicted"/>
<name>A0A1H3BRS3_9BACI</name>
<dbReference type="InterPro" id="IPR001279">
    <property type="entry name" value="Metallo-B-lactamas"/>
</dbReference>
<evidence type="ECO:0000313" key="2">
    <source>
        <dbReference type="EMBL" id="SDX44557.1"/>
    </source>
</evidence>
<dbReference type="Pfam" id="PF00753">
    <property type="entry name" value="Lactamase_B"/>
    <property type="match status" value="1"/>
</dbReference>
<dbReference type="CDD" id="cd07743">
    <property type="entry name" value="metallo-hydrolase-like_MBL-fold"/>
    <property type="match status" value="1"/>
</dbReference>
<evidence type="ECO:0000259" key="1">
    <source>
        <dbReference type="SMART" id="SM00849"/>
    </source>
</evidence>
<evidence type="ECO:0000313" key="3">
    <source>
        <dbReference type="Proteomes" id="UP000198647"/>
    </source>
</evidence>
<reference evidence="2 3" key="1">
    <citation type="submission" date="2016-10" db="EMBL/GenBank/DDBJ databases">
        <authorList>
            <person name="Varghese N."/>
            <person name="Submissions S."/>
        </authorList>
    </citation>
    <scope>NUCLEOTIDE SEQUENCE [LARGE SCALE GENOMIC DNA]</scope>
    <source>
        <strain evidence="2 3">DSM 20748</strain>
    </source>
</reference>
<dbReference type="RefSeq" id="WP_093105406.1">
    <property type="nucleotide sequence ID" value="NZ_FNOS01000001.1"/>
</dbReference>
<dbReference type="InterPro" id="IPR050855">
    <property type="entry name" value="NDM-1-like"/>
</dbReference>